<comment type="caution">
    <text evidence="1">The sequence shown here is derived from an EMBL/GenBank/DDBJ whole genome shotgun (WGS) entry which is preliminary data.</text>
</comment>
<dbReference type="EMBL" id="JABSTU010004686">
    <property type="protein sequence ID" value="KAH7957962.1"/>
    <property type="molecule type" value="Genomic_DNA"/>
</dbReference>
<protein>
    <submittedName>
        <fullName evidence="1">Uncharacterized protein</fullName>
    </submittedName>
</protein>
<accession>A0A9J6CYG1</accession>
<gene>
    <name evidence="1" type="ORF">HPB51_028052</name>
</gene>
<dbReference type="Proteomes" id="UP000821866">
    <property type="component" value="Unassembled WGS sequence"/>
</dbReference>
<evidence type="ECO:0000313" key="2">
    <source>
        <dbReference type="Proteomes" id="UP000821866"/>
    </source>
</evidence>
<dbReference type="AlphaFoldDB" id="A0A9J6CYG1"/>
<name>A0A9J6CYG1_RHIMP</name>
<evidence type="ECO:0000313" key="1">
    <source>
        <dbReference type="EMBL" id="KAH7957962.1"/>
    </source>
</evidence>
<sequence length="137" mass="14663">MDVRCGLAGITHRSCNKLLEVIVDNEEISPDDAAGCGWLAAYRHRNASKAQATAKTPQHVGRHVLAVGAKPPSSLKRLATASKLPNLNKDHFRVVVRPGGGLDVRLCSQHKVFNALTMAACLPPSATQEDIVCSNMV</sequence>
<organism evidence="1 2">
    <name type="scientific">Rhipicephalus microplus</name>
    <name type="common">Cattle tick</name>
    <name type="synonym">Boophilus microplus</name>
    <dbReference type="NCBI Taxonomy" id="6941"/>
    <lineage>
        <taxon>Eukaryota</taxon>
        <taxon>Metazoa</taxon>
        <taxon>Ecdysozoa</taxon>
        <taxon>Arthropoda</taxon>
        <taxon>Chelicerata</taxon>
        <taxon>Arachnida</taxon>
        <taxon>Acari</taxon>
        <taxon>Parasitiformes</taxon>
        <taxon>Ixodida</taxon>
        <taxon>Ixodoidea</taxon>
        <taxon>Ixodidae</taxon>
        <taxon>Rhipicephalinae</taxon>
        <taxon>Rhipicephalus</taxon>
        <taxon>Boophilus</taxon>
    </lineage>
</organism>
<keyword evidence="2" id="KW-1185">Reference proteome</keyword>
<reference evidence="1" key="2">
    <citation type="submission" date="2021-09" db="EMBL/GenBank/DDBJ databases">
        <authorList>
            <person name="Jia N."/>
            <person name="Wang J."/>
            <person name="Shi W."/>
            <person name="Du L."/>
            <person name="Sun Y."/>
            <person name="Zhan W."/>
            <person name="Jiang J."/>
            <person name="Wang Q."/>
            <person name="Zhang B."/>
            <person name="Ji P."/>
            <person name="Sakyi L.B."/>
            <person name="Cui X."/>
            <person name="Yuan T."/>
            <person name="Jiang B."/>
            <person name="Yang W."/>
            <person name="Lam T.T.-Y."/>
            <person name="Chang Q."/>
            <person name="Ding S."/>
            <person name="Wang X."/>
            <person name="Zhu J."/>
            <person name="Ruan X."/>
            <person name="Zhao L."/>
            <person name="Wei J."/>
            <person name="Que T."/>
            <person name="Du C."/>
            <person name="Cheng J."/>
            <person name="Dai P."/>
            <person name="Han X."/>
            <person name="Huang E."/>
            <person name="Gao Y."/>
            <person name="Liu J."/>
            <person name="Shao H."/>
            <person name="Ye R."/>
            <person name="Li L."/>
            <person name="Wei W."/>
            <person name="Wang X."/>
            <person name="Wang C."/>
            <person name="Huo Q."/>
            <person name="Li W."/>
            <person name="Guo W."/>
            <person name="Chen H."/>
            <person name="Chen S."/>
            <person name="Zhou L."/>
            <person name="Zhou L."/>
            <person name="Ni X."/>
            <person name="Tian J."/>
            <person name="Zhou Y."/>
            <person name="Sheng Y."/>
            <person name="Liu T."/>
            <person name="Pan Y."/>
            <person name="Xia L."/>
            <person name="Li J."/>
            <person name="Zhao F."/>
            <person name="Cao W."/>
        </authorList>
    </citation>
    <scope>NUCLEOTIDE SEQUENCE</scope>
    <source>
        <strain evidence="1">Rmic-2018</strain>
        <tissue evidence="1">Larvae</tissue>
    </source>
</reference>
<proteinExistence type="predicted"/>
<reference evidence="1" key="1">
    <citation type="journal article" date="2020" name="Cell">
        <title>Large-Scale Comparative Analyses of Tick Genomes Elucidate Their Genetic Diversity and Vector Capacities.</title>
        <authorList>
            <consortium name="Tick Genome and Microbiome Consortium (TIGMIC)"/>
            <person name="Jia N."/>
            <person name="Wang J."/>
            <person name="Shi W."/>
            <person name="Du L."/>
            <person name="Sun Y."/>
            <person name="Zhan W."/>
            <person name="Jiang J.F."/>
            <person name="Wang Q."/>
            <person name="Zhang B."/>
            <person name="Ji P."/>
            <person name="Bell-Sakyi L."/>
            <person name="Cui X.M."/>
            <person name="Yuan T.T."/>
            <person name="Jiang B.G."/>
            <person name="Yang W.F."/>
            <person name="Lam T.T."/>
            <person name="Chang Q.C."/>
            <person name="Ding S.J."/>
            <person name="Wang X.J."/>
            <person name="Zhu J.G."/>
            <person name="Ruan X.D."/>
            <person name="Zhao L."/>
            <person name="Wei J.T."/>
            <person name="Ye R.Z."/>
            <person name="Que T.C."/>
            <person name="Du C.H."/>
            <person name="Zhou Y.H."/>
            <person name="Cheng J.X."/>
            <person name="Dai P.F."/>
            <person name="Guo W.B."/>
            <person name="Han X.H."/>
            <person name="Huang E.J."/>
            <person name="Li L.F."/>
            <person name="Wei W."/>
            <person name="Gao Y.C."/>
            <person name="Liu J.Z."/>
            <person name="Shao H.Z."/>
            <person name="Wang X."/>
            <person name="Wang C.C."/>
            <person name="Yang T.C."/>
            <person name="Huo Q.B."/>
            <person name="Li W."/>
            <person name="Chen H.Y."/>
            <person name="Chen S.E."/>
            <person name="Zhou L.G."/>
            <person name="Ni X.B."/>
            <person name="Tian J.H."/>
            <person name="Sheng Y."/>
            <person name="Liu T."/>
            <person name="Pan Y.S."/>
            <person name="Xia L.Y."/>
            <person name="Li J."/>
            <person name="Zhao F."/>
            <person name="Cao W.C."/>
        </authorList>
    </citation>
    <scope>NUCLEOTIDE SEQUENCE</scope>
    <source>
        <strain evidence="1">Rmic-2018</strain>
    </source>
</reference>